<feature type="compositionally biased region" description="Basic residues" evidence="1">
    <location>
        <begin position="187"/>
        <end position="206"/>
    </location>
</feature>
<dbReference type="InterPro" id="IPR013899">
    <property type="entry name" value="DUF1771"/>
</dbReference>
<evidence type="ECO:0000313" key="4">
    <source>
        <dbReference type="Proteomes" id="UP000284706"/>
    </source>
</evidence>
<dbReference type="InterPro" id="IPR036063">
    <property type="entry name" value="Smr_dom_sf"/>
</dbReference>
<dbReference type="Proteomes" id="UP000284706">
    <property type="component" value="Unassembled WGS sequence"/>
</dbReference>
<evidence type="ECO:0000256" key="1">
    <source>
        <dbReference type="SAM" id="MobiDB-lite"/>
    </source>
</evidence>
<feature type="compositionally biased region" description="Polar residues" evidence="1">
    <location>
        <begin position="367"/>
        <end position="388"/>
    </location>
</feature>
<feature type="region of interest" description="Disordered" evidence="1">
    <location>
        <begin position="362"/>
        <end position="450"/>
    </location>
</feature>
<dbReference type="SMART" id="SM01162">
    <property type="entry name" value="DUF1771"/>
    <property type="match status" value="1"/>
</dbReference>
<dbReference type="GO" id="GO:0005634">
    <property type="term" value="C:nucleus"/>
    <property type="evidence" value="ECO:0007669"/>
    <property type="project" value="TreeGrafter"/>
</dbReference>
<gene>
    <name evidence="3" type="ORF">CVT26_002844</name>
</gene>
<dbReference type="EMBL" id="NHYE01005571">
    <property type="protein sequence ID" value="PPQ69498.1"/>
    <property type="molecule type" value="Genomic_DNA"/>
</dbReference>
<evidence type="ECO:0000259" key="2">
    <source>
        <dbReference type="PROSITE" id="PS50828"/>
    </source>
</evidence>
<feature type="compositionally biased region" description="Low complexity" evidence="1">
    <location>
        <begin position="99"/>
        <end position="112"/>
    </location>
</feature>
<dbReference type="Pfam" id="PF01713">
    <property type="entry name" value="Smr"/>
    <property type="match status" value="1"/>
</dbReference>
<feature type="region of interest" description="Disordered" evidence="1">
    <location>
        <begin position="164"/>
        <end position="243"/>
    </location>
</feature>
<dbReference type="InterPro" id="IPR052772">
    <property type="entry name" value="Endo/PolyKinase_Domain-Protein"/>
</dbReference>
<dbReference type="PANTHER" id="PTHR46535:SF1">
    <property type="entry name" value="NEDD4-BINDING PROTEIN 2"/>
    <property type="match status" value="1"/>
</dbReference>
<evidence type="ECO:0000313" key="3">
    <source>
        <dbReference type="EMBL" id="PPQ69498.1"/>
    </source>
</evidence>
<dbReference type="SUPFAM" id="SSF160443">
    <property type="entry name" value="SMR domain-like"/>
    <property type="match status" value="1"/>
</dbReference>
<feature type="compositionally biased region" description="Low complexity" evidence="1">
    <location>
        <begin position="215"/>
        <end position="224"/>
    </location>
</feature>
<dbReference type="InterPro" id="IPR002625">
    <property type="entry name" value="Smr_dom"/>
</dbReference>
<dbReference type="PANTHER" id="PTHR46535">
    <property type="entry name" value="NEDD4-BINDING PROTEIN 2"/>
    <property type="match status" value="1"/>
</dbReference>
<feature type="compositionally biased region" description="Pro residues" evidence="1">
    <location>
        <begin position="390"/>
        <end position="405"/>
    </location>
</feature>
<proteinExistence type="predicted"/>
<name>A0A409VTB9_9AGAR</name>
<comment type="caution">
    <text evidence="3">The sequence shown here is derived from an EMBL/GenBank/DDBJ whole genome shotgun (WGS) entry which is preliminary data.</text>
</comment>
<sequence>MDKSTTLFEALEKEFSPTLDSSLIAALLVEIETDSSGQSVTPTADQIDSLLTTLRELSLQAEESQQSEFSDVQLTSQFEETISSWTTPDNGYDTNVAQSSHSSTSSSQSFSSPLGFLQAALPNVPTARLTQALEDADERVDMWDVVANILTEESIREMEERGLDGLNDDEDHSRGVEINDDWETVDKRKKTPAKVPKKKSQPRSKKVALADIRQQHQISQPSQQKNGIGANHPTSGPAADPWTQISSLSDHLATLLPPNPPSFFQSFFHTPQYATSYDALRACLSSLCKDKEISMESDDHVAVLYNLLDVIMPEYEDSDVEQRSRLISDIELAVAVTQGKGDESLDLVNLLRELDSNTDIGLYHTQVPDSTPKASKSNESLSRQSSTTKPPVPSAPPPVEPPPPWKVKQKAPSSTPKKNKPSPYQWQQVPQRKLPDRGPHPLAPYIPAYSRDVNGVKTNRIDGNGSKATNGNGYQSDSVEFRRRMTETMRKRDEALREAARMWQRGNSKSRGGEVAFYFAERAREFQELARQEALNAARVMVYEKRARSQDPNTIDLHGTTVAEALVIVKEIVKNESSSINSGKPLKIVTGRGSHSQGQVSVLKPAIRKALVEDGWVVGSWDAGLLVHHQRT</sequence>
<keyword evidence="4" id="KW-1185">Reference proteome</keyword>
<feature type="region of interest" description="Disordered" evidence="1">
    <location>
        <begin position="85"/>
        <end position="112"/>
    </location>
</feature>
<dbReference type="GO" id="GO:0004519">
    <property type="term" value="F:endonuclease activity"/>
    <property type="evidence" value="ECO:0007669"/>
    <property type="project" value="TreeGrafter"/>
</dbReference>
<dbReference type="InParanoid" id="A0A409VTB9"/>
<accession>A0A409VTB9</accession>
<feature type="compositionally biased region" description="Polar residues" evidence="1">
    <location>
        <begin position="85"/>
        <end position="98"/>
    </location>
</feature>
<feature type="domain" description="Smr" evidence="2">
    <location>
        <begin position="555"/>
        <end position="632"/>
    </location>
</feature>
<dbReference type="SMART" id="SM00463">
    <property type="entry name" value="SMR"/>
    <property type="match status" value="1"/>
</dbReference>
<reference evidence="3 4" key="1">
    <citation type="journal article" date="2018" name="Evol. Lett.">
        <title>Horizontal gene cluster transfer increased hallucinogenic mushroom diversity.</title>
        <authorList>
            <person name="Reynolds H.T."/>
            <person name="Vijayakumar V."/>
            <person name="Gluck-Thaler E."/>
            <person name="Korotkin H.B."/>
            <person name="Matheny P.B."/>
            <person name="Slot J.C."/>
        </authorList>
    </citation>
    <scope>NUCLEOTIDE SEQUENCE [LARGE SCALE GENOMIC DNA]</scope>
    <source>
        <strain evidence="3 4">SRW20</strain>
    </source>
</reference>
<organism evidence="3 4">
    <name type="scientific">Gymnopilus dilepis</name>
    <dbReference type="NCBI Taxonomy" id="231916"/>
    <lineage>
        <taxon>Eukaryota</taxon>
        <taxon>Fungi</taxon>
        <taxon>Dikarya</taxon>
        <taxon>Basidiomycota</taxon>
        <taxon>Agaricomycotina</taxon>
        <taxon>Agaricomycetes</taxon>
        <taxon>Agaricomycetidae</taxon>
        <taxon>Agaricales</taxon>
        <taxon>Agaricineae</taxon>
        <taxon>Hymenogastraceae</taxon>
        <taxon>Gymnopilus</taxon>
    </lineage>
</organism>
<dbReference type="PROSITE" id="PS50828">
    <property type="entry name" value="SMR"/>
    <property type="match status" value="1"/>
</dbReference>
<protein>
    <recommendedName>
        <fullName evidence="2">Smr domain-containing protein</fullName>
    </recommendedName>
</protein>
<dbReference type="STRING" id="231916.A0A409VTB9"/>
<dbReference type="OrthoDB" id="4080456at2759"/>
<dbReference type="Gene3D" id="3.30.1370.110">
    <property type="match status" value="1"/>
</dbReference>
<dbReference type="AlphaFoldDB" id="A0A409VTB9"/>